<dbReference type="AlphaFoldDB" id="A0A2T3FQG8"/>
<dbReference type="SUPFAM" id="SSF51338">
    <property type="entry name" value="Composite domain of metallo-dependent hydrolases"/>
    <property type="match status" value="1"/>
</dbReference>
<evidence type="ECO:0000259" key="1">
    <source>
        <dbReference type="Pfam" id="PF01979"/>
    </source>
</evidence>
<dbReference type="Gene3D" id="3.20.20.140">
    <property type="entry name" value="Metal-dependent hydrolases"/>
    <property type="match status" value="1"/>
</dbReference>
<reference evidence="2 3" key="1">
    <citation type="submission" date="2018-03" db="EMBL/GenBank/DDBJ databases">
        <title>Lachnoclostridium SNUG30386 gen.nov., sp.nov., isolated from human faeces.</title>
        <authorList>
            <person name="Seo B."/>
            <person name="Jeon K."/>
            <person name="Ko G."/>
        </authorList>
    </citation>
    <scope>NUCLEOTIDE SEQUENCE [LARGE SCALE GENOMIC DNA]</scope>
    <source>
        <strain evidence="2 3">SNUG30386</strain>
    </source>
</reference>
<accession>A0A2T3FQG8</accession>
<dbReference type="InterPro" id="IPR011059">
    <property type="entry name" value="Metal-dep_hydrolase_composite"/>
</dbReference>
<dbReference type="RefSeq" id="WP_107000618.1">
    <property type="nucleotide sequence ID" value="NZ_JAJEPQ010000036.1"/>
</dbReference>
<dbReference type="Pfam" id="PF01979">
    <property type="entry name" value="Amidohydro_1"/>
    <property type="match status" value="1"/>
</dbReference>
<dbReference type="InterPro" id="IPR051781">
    <property type="entry name" value="Metallo-dep_Hydrolase"/>
</dbReference>
<evidence type="ECO:0000313" key="3">
    <source>
        <dbReference type="Proteomes" id="UP000241048"/>
    </source>
</evidence>
<dbReference type="GO" id="GO:0016810">
    <property type="term" value="F:hydrolase activity, acting on carbon-nitrogen (but not peptide) bonds"/>
    <property type="evidence" value="ECO:0007669"/>
    <property type="project" value="InterPro"/>
</dbReference>
<keyword evidence="3" id="KW-1185">Reference proteome</keyword>
<proteinExistence type="predicted"/>
<evidence type="ECO:0000313" key="2">
    <source>
        <dbReference type="EMBL" id="PST37493.1"/>
    </source>
</evidence>
<name>A0A2T3FQG8_9CLOT</name>
<gene>
    <name evidence="2" type="ORF">C7U56_06165</name>
</gene>
<dbReference type="PANTHER" id="PTHR43135">
    <property type="entry name" value="ALPHA-D-RIBOSE 1-METHYLPHOSPHONATE 5-TRIPHOSPHATE DIPHOSPHATASE"/>
    <property type="match status" value="1"/>
</dbReference>
<dbReference type="SMR" id="A0A2T3FQG8"/>
<dbReference type="InterPro" id="IPR006680">
    <property type="entry name" value="Amidohydro-rel"/>
</dbReference>
<feature type="domain" description="Amidohydrolase-related" evidence="1">
    <location>
        <begin position="53"/>
        <end position="396"/>
    </location>
</feature>
<protein>
    <recommendedName>
        <fullName evidence="1">Amidohydrolase-related domain-containing protein</fullName>
    </recommendedName>
</protein>
<dbReference type="InterPro" id="IPR032466">
    <property type="entry name" value="Metal_Hydrolase"/>
</dbReference>
<dbReference type="SUPFAM" id="SSF51556">
    <property type="entry name" value="Metallo-dependent hydrolases"/>
    <property type="match status" value="1"/>
</dbReference>
<dbReference type="Proteomes" id="UP000241048">
    <property type="component" value="Unassembled WGS sequence"/>
</dbReference>
<comment type="caution">
    <text evidence="2">The sequence shown here is derived from an EMBL/GenBank/DDBJ whole genome shotgun (WGS) entry which is preliminary data.</text>
</comment>
<dbReference type="PANTHER" id="PTHR43135:SF3">
    <property type="entry name" value="ALPHA-D-RIBOSE 1-METHYLPHOSPHONATE 5-TRIPHOSPHATE DIPHOSPHATASE"/>
    <property type="match status" value="1"/>
</dbReference>
<organism evidence="2 3">
    <name type="scientific">Clostridium fessum</name>
    <dbReference type="NCBI Taxonomy" id="2126740"/>
    <lineage>
        <taxon>Bacteria</taxon>
        <taxon>Bacillati</taxon>
        <taxon>Bacillota</taxon>
        <taxon>Clostridia</taxon>
        <taxon>Eubacteriales</taxon>
        <taxon>Clostridiaceae</taxon>
        <taxon>Clostridium</taxon>
    </lineage>
</organism>
<dbReference type="InterPro" id="IPR057744">
    <property type="entry name" value="OTAase-like"/>
</dbReference>
<sequence>MSTLLFKHVNVVDVRNQQILSDVDVWIKNERIEKIGRDIKSSADQVVDGEGKYLSPGIIDMHVHSTWDGSAISEDMDEMYGPYQAFLRSVHNVENSLKKGVTTIREVGSPKDLSIETAFAVEKGWIKGSRVIPCGSAIQSIYGHVPSIGTIANTKDELLYAIREKKTLFVKKGIRCQWIKIMDTGGAAGLEDVGPSMYDLDQLKFIVHEAHRLHMKVAVHAVSQEGIIECIKAGIDTIEHGPDIPDEYLDMMKEKGLTLVPTLAIYKILSENKGVLSDFMVERSALVTRQQKSTFARAMEKGVKIALGTDAGSPCFGSQPSAFKEMLVMQDYGMPPEKIISSATLTSAEVLGMSEEIGTIEPGKIADLVLLGENPYTNLKAYTDCLIGVYKSGEMV</sequence>
<dbReference type="EMBL" id="PYLO01000002">
    <property type="protein sequence ID" value="PST37493.1"/>
    <property type="molecule type" value="Genomic_DNA"/>
</dbReference>
<dbReference type="CDD" id="cd01299">
    <property type="entry name" value="Met_dep_hydrolase_A"/>
    <property type="match status" value="1"/>
</dbReference>
<dbReference type="Gene3D" id="2.30.40.10">
    <property type="entry name" value="Urease, subunit C, domain 1"/>
    <property type="match status" value="1"/>
</dbReference>